<feature type="domain" description="HMA" evidence="2">
    <location>
        <begin position="7"/>
        <end position="73"/>
    </location>
</feature>
<dbReference type="EMBL" id="AWQS01000156">
    <property type="protein sequence ID" value="EWT05019.1"/>
    <property type="molecule type" value="Genomic_DNA"/>
</dbReference>
<evidence type="ECO:0000256" key="1">
    <source>
        <dbReference type="SAM" id="MobiDB-lite"/>
    </source>
</evidence>
<feature type="region of interest" description="Disordered" evidence="1">
    <location>
        <begin position="77"/>
        <end position="96"/>
    </location>
</feature>
<organism evidence="3 4">
    <name type="scientific">Intrasporangium chromatireducens Q5-1</name>
    <dbReference type="NCBI Taxonomy" id="584657"/>
    <lineage>
        <taxon>Bacteria</taxon>
        <taxon>Bacillati</taxon>
        <taxon>Actinomycetota</taxon>
        <taxon>Actinomycetes</taxon>
        <taxon>Micrococcales</taxon>
        <taxon>Intrasporangiaceae</taxon>
        <taxon>Intrasporangium</taxon>
    </lineage>
</organism>
<dbReference type="CDD" id="cd00371">
    <property type="entry name" value="HMA"/>
    <property type="match status" value="1"/>
</dbReference>
<protein>
    <submittedName>
        <fullName evidence="3">Mercuric reductase</fullName>
    </submittedName>
</protein>
<name>W9GMD4_9MICO</name>
<dbReference type="InterPro" id="IPR036163">
    <property type="entry name" value="HMA_dom_sf"/>
</dbReference>
<accession>W9GMD4</accession>
<sequence>MAKSKPRALRLQVQGMSCIGCEQRIGTALRRLDGVVEASADHLTGEVRVRFDPTGTDRGALVERIVLAGYTVEADNATDTNIDTDNDSVPVERGDR</sequence>
<reference evidence="4" key="1">
    <citation type="submission" date="2013-08" db="EMBL/GenBank/DDBJ databases">
        <title>Intrasporangium oryzae NRRL B-24470.</title>
        <authorList>
            <person name="Liu H."/>
            <person name="Wang G."/>
        </authorList>
    </citation>
    <scope>NUCLEOTIDE SEQUENCE [LARGE SCALE GENOMIC DNA]</scope>
    <source>
        <strain evidence="4">Q5-1</strain>
    </source>
</reference>
<evidence type="ECO:0000259" key="2">
    <source>
        <dbReference type="PROSITE" id="PS50846"/>
    </source>
</evidence>
<dbReference type="RefSeq" id="WP_051518670.1">
    <property type="nucleotide sequence ID" value="NZ_AWQS01000156.1"/>
</dbReference>
<dbReference type="GO" id="GO:0046872">
    <property type="term" value="F:metal ion binding"/>
    <property type="evidence" value="ECO:0007669"/>
    <property type="project" value="InterPro"/>
</dbReference>
<dbReference type="PROSITE" id="PS50846">
    <property type="entry name" value="HMA_2"/>
    <property type="match status" value="1"/>
</dbReference>
<keyword evidence="4" id="KW-1185">Reference proteome</keyword>
<dbReference type="AlphaFoldDB" id="W9GMD4"/>
<dbReference type="SUPFAM" id="SSF55008">
    <property type="entry name" value="HMA, heavy metal-associated domain"/>
    <property type="match status" value="1"/>
</dbReference>
<dbReference type="OrthoDB" id="9813965at2"/>
<dbReference type="InterPro" id="IPR006121">
    <property type="entry name" value="HMA_dom"/>
</dbReference>
<dbReference type="Pfam" id="PF00403">
    <property type="entry name" value="HMA"/>
    <property type="match status" value="1"/>
</dbReference>
<evidence type="ECO:0000313" key="3">
    <source>
        <dbReference type="EMBL" id="EWT05019.1"/>
    </source>
</evidence>
<dbReference type="Gene3D" id="3.30.70.100">
    <property type="match status" value="1"/>
</dbReference>
<comment type="caution">
    <text evidence="3">The sequence shown here is derived from an EMBL/GenBank/DDBJ whole genome shotgun (WGS) entry which is preliminary data.</text>
</comment>
<dbReference type="Proteomes" id="UP000019494">
    <property type="component" value="Unassembled WGS sequence"/>
</dbReference>
<proteinExistence type="predicted"/>
<evidence type="ECO:0000313" key="4">
    <source>
        <dbReference type="Proteomes" id="UP000019494"/>
    </source>
</evidence>
<gene>
    <name evidence="3" type="ORF">N864_07955</name>
</gene>